<dbReference type="RefSeq" id="WP_115774940.1">
    <property type="nucleotide sequence ID" value="NZ_PIOC01000033.1"/>
</dbReference>
<dbReference type="Pfam" id="PF07007">
    <property type="entry name" value="LprI"/>
    <property type="match status" value="1"/>
</dbReference>
<feature type="signal peptide" evidence="2">
    <location>
        <begin position="1"/>
        <end position="22"/>
    </location>
</feature>
<feature type="domain" description="Lysozyme inhibitor LprI-like N-terminal" evidence="3">
    <location>
        <begin position="148"/>
        <end position="238"/>
    </location>
</feature>
<organism evidence="4 5">
    <name type="scientific">Oceanobacillus arenosus</name>
    <dbReference type="NCBI Taxonomy" id="1229153"/>
    <lineage>
        <taxon>Bacteria</taxon>
        <taxon>Bacillati</taxon>
        <taxon>Bacillota</taxon>
        <taxon>Bacilli</taxon>
        <taxon>Bacillales</taxon>
        <taxon>Bacillaceae</taxon>
        <taxon>Oceanobacillus</taxon>
    </lineage>
</organism>
<dbReference type="EMBL" id="PIOC01000033">
    <property type="protein sequence ID" value="RDW15183.1"/>
    <property type="molecule type" value="Genomic_DNA"/>
</dbReference>
<feature type="compositionally biased region" description="Polar residues" evidence="1">
    <location>
        <begin position="48"/>
        <end position="66"/>
    </location>
</feature>
<feature type="chain" id="PRO_5039706226" description="Lysozyme inhibitor LprI-like N-terminal domain-containing protein" evidence="2">
    <location>
        <begin position="23"/>
        <end position="245"/>
    </location>
</feature>
<reference evidence="5" key="1">
    <citation type="submission" date="2017-11" db="EMBL/GenBank/DDBJ databases">
        <authorList>
            <person name="Zhu W."/>
        </authorList>
    </citation>
    <scope>NUCLEOTIDE SEQUENCE [LARGE SCALE GENOMIC DNA]</scope>
    <source>
        <strain evidence="5">CAU 1183</strain>
    </source>
</reference>
<proteinExistence type="predicted"/>
<dbReference type="PANTHER" id="PTHR39176">
    <property type="entry name" value="PERIPLASMIC PROTEIN-RELATED"/>
    <property type="match status" value="1"/>
</dbReference>
<dbReference type="PANTHER" id="PTHR39176:SF1">
    <property type="entry name" value="PERIPLASMIC PROTEIN"/>
    <property type="match status" value="1"/>
</dbReference>
<dbReference type="Proteomes" id="UP000257143">
    <property type="component" value="Unassembled WGS sequence"/>
</dbReference>
<accession>A0A3D8PGH5</accession>
<keyword evidence="5" id="KW-1185">Reference proteome</keyword>
<dbReference type="InterPro" id="IPR009739">
    <property type="entry name" value="LprI-like_N"/>
</dbReference>
<dbReference type="AlphaFoldDB" id="A0A3D8PGH5"/>
<dbReference type="OrthoDB" id="2438161at2"/>
<dbReference type="Gene3D" id="1.20.1270.180">
    <property type="match status" value="1"/>
</dbReference>
<evidence type="ECO:0000313" key="4">
    <source>
        <dbReference type="EMBL" id="RDW15183.1"/>
    </source>
</evidence>
<evidence type="ECO:0000256" key="1">
    <source>
        <dbReference type="SAM" id="MobiDB-lite"/>
    </source>
</evidence>
<gene>
    <name evidence="4" type="ORF">CWR48_19320</name>
</gene>
<dbReference type="PROSITE" id="PS51257">
    <property type="entry name" value="PROKAR_LIPOPROTEIN"/>
    <property type="match status" value="1"/>
</dbReference>
<keyword evidence="2" id="KW-0732">Signal</keyword>
<evidence type="ECO:0000256" key="2">
    <source>
        <dbReference type="SAM" id="SignalP"/>
    </source>
</evidence>
<feature type="compositionally biased region" description="Low complexity" evidence="1">
    <location>
        <begin position="24"/>
        <end position="33"/>
    </location>
</feature>
<feature type="compositionally biased region" description="Low complexity" evidence="1">
    <location>
        <begin position="91"/>
        <end position="102"/>
    </location>
</feature>
<evidence type="ECO:0000259" key="3">
    <source>
        <dbReference type="Pfam" id="PF07007"/>
    </source>
</evidence>
<name>A0A3D8PGH5_9BACI</name>
<comment type="caution">
    <text evidence="4">The sequence shown here is derived from an EMBL/GenBank/DDBJ whole genome shotgun (WGS) entry which is preliminary data.</text>
</comment>
<sequence length="245" mass="27629">MRKRRSLITVTLLIILFAGMSACSNSSNDAASSKTQPDPESISKRTDNSSQSKDSPSESTSQTENNGNEHSEVTASENSNEQADDNQEQANNIDNSNSTDSTIETKEDGIQEANTTDTVTKIEGRKTAFIEKLDSIQKELDALPEKNDSDKGVTNAMKNYYGRSYEMYDKELNEIYALLKKELSPETMKGLKTEQIKWIEQKEKTANEERLKYNGGTFENVALYISLYESTKERCYKLVNEYMTD</sequence>
<feature type="region of interest" description="Disordered" evidence="1">
    <location>
        <begin position="24"/>
        <end position="118"/>
    </location>
</feature>
<protein>
    <recommendedName>
        <fullName evidence="3">Lysozyme inhibitor LprI-like N-terminal domain-containing protein</fullName>
    </recommendedName>
</protein>
<evidence type="ECO:0000313" key="5">
    <source>
        <dbReference type="Proteomes" id="UP000257143"/>
    </source>
</evidence>